<keyword evidence="4" id="KW-1185">Reference proteome</keyword>
<keyword evidence="2" id="KW-0472">Membrane</keyword>
<feature type="region of interest" description="Disordered" evidence="1">
    <location>
        <begin position="1"/>
        <end position="29"/>
    </location>
</feature>
<sequence length="503" mass="51365">MPPISPKIAPKIPPKPSPKDPTEPRDAGSGLAGAALAAFVIAIVIVGVRYWGSRGDPGAARPGVDAGEADAALVEDKPPPPRCTAVSAEPFVVGEPQAAKAPKAPDAGRGPGAPDAGGEPMPPTSTHDEEEFDELSPFAVELGRGTTFDGGFALGALRDGEGGSVAMVVTLGFDGRGGKLVRLGRSRGDFDAPTVSGYKGSVLAAMLEPNAGGRAIRLARVSGEQVTWGPELSEGRDESLAVDLAASGAGAVVVWDDVSKDGKQTMVMLAPFDPETMKGKGEPRPVSPPKQDAETPRLASRPGGLWLAYAVVGTARKPKDEDTGLVGEAIAPRWIEVVPLDEHGVAVALPRAVTPKDGHALAFDVEPSEDGGMVVTYRDDDTPSGSSGGRVMSVWVRLSGVGEAKLLTEEPSSAGVPDLMPGWLSVSSLSGATRIGTMTPRGELVGELRPEPVLGNGEVLAATRAALLVARPAGKAMKLSVMQCVPDDAGAADAGLEAGTSPP</sequence>
<feature type="region of interest" description="Disordered" evidence="1">
    <location>
        <begin position="73"/>
        <end position="132"/>
    </location>
</feature>
<feature type="compositionally biased region" description="Low complexity" evidence="1">
    <location>
        <begin position="94"/>
        <end position="119"/>
    </location>
</feature>
<evidence type="ECO:0000313" key="3">
    <source>
        <dbReference type="EMBL" id="TKD10087.1"/>
    </source>
</evidence>
<keyword evidence="2" id="KW-0812">Transmembrane</keyword>
<dbReference type="AlphaFoldDB" id="A0A4U1JFN5"/>
<accession>A0A4U1JFN5</accession>
<gene>
    <name evidence="3" type="ORF">E8A74_08685</name>
</gene>
<feature type="compositionally biased region" description="Basic and acidic residues" evidence="1">
    <location>
        <begin position="17"/>
        <end position="26"/>
    </location>
</feature>
<feature type="compositionally biased region" description="Pro residues" evidence="1">
    <location>
        <begin position="1"/>
        <end position="16"/>
    </location>
</feature>
<feature type="region of interest" description="Disordered" evidence="1">
    <location>
        <begin position="273"/>
        <end position="298"/>
    </location>
</feature>
<organism evidence="3 4">
    <name type="scientific">Polyangium fumosum</name>
    <dbReference type="NCBI Taxonomy" id="889272"/>
    <lineage>
        <taxon>Bacteria</taxon>
        <taxon>Pseudomonadati</taxon>
        <taxon>Myxococcota</taxon>
        <taxon>Polyangia</taxon>
        <taxon>Polyangiales</taxon>
        <taxon>Polyangiaceae</taxon>
        <taxon>Polyangium</taxon>
    </lineage>
</organism>
<evidence type="ECO:0000313" key="4">
    <source>
        <dbReference type="Proteomes" id="UP000309215"/>
    </source>
</evidence>
<dbReference type="OrthoDB" id="5498827at2"/>
<comment type="caution">
    <text evidence="3">The sequence shown here is derived from an EMBL/GenBank/DDBJ whole genome shotgun (WGS) entry which is preliminary data.</text>
</comment>
<proteinExistence type="predicted"/>
<evidence type="ECO:0000256" key="1">
    <source>
        <dbReference type="SAM" id="MobiDB-lite"/>
    </source>
</evidence>
<dbReference type="EMBL" id="SSMQ01000007">
    <property type="protein sequence ID" value="TKD10087.1"/>
    <property type="molecule type" value="Genomic_DNA"/>
</dbReference>
<reference evidence="3 4" key="1">
    <citation type="submission" date="2019-04" db="EMBL/GenBank/DDBJ databases">
        <authorList>
            <person name="Li Y."/>
            <person name="Wang J."/>
        </authorList>
    </citation>
    <scope>NUCLEOTIDE SEQUENCE [LARGE SCALE GENOMIC DNA]</scope>
    <source>
        <strain evidence="3 4">DSM 14668</strain>
    </source>
</reference>
<dbReference type="RefSeq" id="WP_136928487.1">
    <property type="nucleotide sequence ID" value="NZ_SSMQ01000007.1"/>
</dbReference>
<name>A0A4U1JFN5_9BACT</name>
<keyword evidence="2" id="KW-1133">Transmembrane helix</keyword>
<protein>
    <submittedName>
        <fullName evidence="3">Uncharacterized protein</fullName>
    </submittedName>
</protein>
<evidence type="ECO:0000256" key="2">
    <source>
        <dbReference type="SAM" id="Phobius"/>
    </source>
</evidence>
<dbReference type="Proteomes" id="UP000309215">
    <property type="component" value="Unassembled WGS sequence"/>
</dbReference>
<feature type="transmembrane region" description="Helical" evidence="2">
    <location>
        <begin position="31"/>
        <end position="51"/>
    </location>
</feature>